<dbReference type="GO" id="GO:0008360">
    <property type="term" value="P:regulation of cell shape"/>
    <property type="evidence" value="ECO:0007669"/>
    <property type="project" value="UniProtKB-KW"/>
</dbReference>
<feature type="transmembrane region" description="Helical" evidence="6">
    <location>
        <begin position="304"/>
        <end position="326"/>
    </location>
</feature>
<reference evidence="7 8" key="1">
    <citation type="journal article" date="2016" name="Nat. Commun.">
        <title>Thousands of microbial genomes shed light on interconnected biogeochemical processes in an aquifer system.</title>
        <authorList>
            <person name="Anantharaman K."/>
            <person name="Brown C.T."/>
            <person name="Hug L.A."/>
            <person name="Sharon I."/>
            <person name="Castelle C.J."/>
            <person name="Probst A.J."/>
            <person name="Thomas B.C."/>
            <person name="Singh A."/>
            <person name="Wilkins M.J."/>
            <person name="Karaoz U."/>
            <person name="Brodie E.L."/>
            <person name="Williams K.H."/>
            <person name="Hubbard S.S."/>
            <person name="Banfield J.F."/>
        </authorList>
    </citation>
    <scope>NUCLEOTIDE SEQUENCE [LARGE SCALE GENOMIC DNA]</scope>
</reference>
<evidence type="ECO:0000256" key="2">
    <source>
        <dbReference type="ARBA" id="ARBA00022692"/>
    </source>
</evidence>
<feature type="transmembrane region" description="Helical" evidence="6">
    <location>
        <begin position="42"/>
        <end position="61"/>
    </location>
</feature>
<keyword evidence="3" id="KW-0133">Cell shape</keyword>
<protein>
    <submittedName>
        <fullName evidence="7">Rod shape-determining protein RodA</fullName>
    </submittedName>
</protein>
<dbReference type="NCBIfam" id="TIGR02210">
    <property type="entry name" value="rodA_shape"/>
    <property type="match status" value="1"/>
</dbReference>
<keyword evidence="2 6" id="KW-0812">Transmembrane</keyword>
<organism evidence="7 8">
    <name type="scientific">Candidatus Lloydbacteria bacterium RIFCSPHIGHO2_02_FULL_51_22</name>
    <dbReference type="NCBI Taxonomy" id="1798663"/>
    <lineage>
        <taxon>Bacteria</taxon>
        <taxon>Candidatus Lloydiibacteriota</taxon>
    </lineage>
</organism>
<keyword evidence="5 6" id="KW-0472">Membrane</keyword>
<evidence type="ECO:0000313" key="8">
    <source>
        <dbReference type="Proteomes" id="UP000178099"/>
    </source>
</evidence>
<dbReference type="EMBL" id="MHLN01000036">
    <property type="protein sequence ID" value="OGZ10603.1"/>
    <property type="molecule type" value="Genomic_DNA"/>
</dbReference>
<comment type="subcellular location">
    <subcellularLocation>
        <location evidence="1">Membrane</location>
        <topology evidence="1">Multi-pass membrane protein</topology>
    </subcellularLocation>
</comment>
<evidence type="ECO:0000256" key="5">
    <source>
        <dbReference type="ARBA" id="ARBA00023136"/>
    </source>
</evidence>
<gene>
    <name evidence="7" type="ORF">A3D67_01985</name>
</gene>
<keyword evidence="4 6" id="KW-1133">Transmembrane helix</keyword>
<feature type="transmembrane region" description="Helical" evidence="6">
    <location>
        <begin position="338"/>
        <end position="359"/>
    </location>
</feature>
<feature type="transmembrane region" description="Helical" evidence="6">
    <location>
        <begin position="186"/>
        <end position="206"/>
    </location>
</feature>
<accession>A0A1G2DAP2</accession>
<dbReference type="InterPro" id="IPR001182">
    <property type="entry name" value="FtsW/RodA"/>
</dbReference>
<feature type="transmembrane region" description="Helical" evidence="6">
    <location>
        <begin position="272"/>
        <end position="292"/>
    </location>
</feature>
<sequence>MRTIADFFQKSPVDWVLFLSTVPLLGAGLFTMDSFIDTSNYFFSRQLIWIAVSVGIFFLFSTVDWRFLKRTDVLMALFFFAIGFLLLLFIAGYVAKGAQSWFRLGSFSFQPSDPVKLLVIFILAKYFSRRHIEIAHIRHILVSGFYVFVPFVLVFLQPDFGSAVIIFFIWLGMIMVSGVSKKHLALVAFIGALSFMLLWSFVFAPYQKDRILTFVNPLTDLEGAGYNARQSVIAVGSGGLFGKGVGFGTQSRLKFLPEYETDFIFAAFAEEWGFVGAGILFFLFALIMWRIIRIAMHGASNFETLFAAGFAIFLMSHVAINIGMNVGILPVTGIPLPFMSYGGSHLVTEFAGLGILMGMRRYARAAHREDVANEIVGV</sequence>
<dbReference type="GO" id="GO:0051301">
    <property type="term" value="P:cell division"/>
    <property type="evidence" value="ECO:0007669"/>
    <property type="project" value="InterPro"/>
</dbReference>
<feature type="transmembrane region" description="Helical" evidence="6">
    <location>
        <begin position="12"/>
        <end position="30"/>
    </location>
</feature>
<comment type="caution">
    <text evidence="7">The sequence shown here is derived from an EMBL/GenBank/DDBJ whole genome shotgun (WGS) entry which is preliminary data.</text>
</comment>
<dbReference type="InterPro" id="IPR011923">
    <property type="entry name" value="RodA/MrdB"/>
</dbReference>
<dbReference type="Proteomes" id="UP000178099">
    <property type="component" value="Unassembled WGS sequence"/>
</dbReference>
<name>A0A1G2DAP2_9BACT</name>
<evidence type="ECO:0000256" key="4">
    <source>
        <dbReference type="ARBA" id="ARBA00022989"/>
    </source>
</evidence>
<evidence type="ECO:0000256" key="3">
    <source>
        <dbReference type="ARBA" id="ARBA00022960"/>
    </source>
</evidence>
<dbReference type="GO" id="GO:0015648">
    <property type="term" value="F:lipid-linked peptidoglycan transporter activity"/>
    <property type="evidence" value="ECO:0007669"/>
    <property type="project" value="TreeGrafter"/>
</dbReference>
<dbReference type="GO" id="GO:0005886">
    <property type="term" value="C:plasma membrane"/>
    <property type="evidence" value="ECO:0007669"/>
    <property type="project" value="TreeGrafter"/>
</dbReference>
<feature type="transmembrane region" description="Helical" evidence="6">
    <location>
        <begin position="162"/>
        <end position="179"/>
    </location>
</feature>
<dbReference type="Pfam" id="PF01098">
    <property type="entry name" value="FTSW_RODA_SPOVE"/>
    <property type="match status" value="1"/>
</dbReference>
<evidence type="ECO:0000256" key="1">
    <source>
        <dbReference type="ARBA" id="ARBA00004141"/>
    </source>
</evidence>
<dbReference type="PANTHER" id="PTHR30474">
    <property type="entry name" value="CELL CYCLE PROTEIN"/>
    <property type="match status" value="1"/>
</dbReference>
<proteinExistence type="predicted"/>
<feature type="transmembrane region" description="Helical" evidence="6">
    <location>
        <begin position="73"/>
        <end position="95"/>
    </location>
</feature>
<evidence type="ECO:0000256" key="6">
    <source>
        <dbReference type="SAM" id="Phobius"/>
    </source>
</evidence>
<dbReference type="AlphaFoldDB" id="A0A1G2DAP2"/>
<evidence type="ECO:0000313" key="7">
    <source>
        <dbReference type="EMBL" id="OGZ10603.1"/>
    </source>
</evidence>
<dbReference type="GO" id="GO:0032153">
    <property type="term" value="C:cell division site"/>
    <property type="evidence" value="ECO:0007669"/>
    <property type="project" value="TreeGrafter"/>
</dbReference>
<feature type="transmembrane region" description="Helical" evidence="6">
    <location>
        <begin position="139"/>
        <end position="156"/>
    </location>
</feature>